<proteinExistence type="predicted"/>
<accession>U5BSW8</accession>
<keyword evidence="3" id="KW-1185">Reference proteome</keyword>
<feature type="compositionally biased region" description="Polar residues" evidence="1">
    <location>
        <begin position="20"/>
        <end position="42"/>
    </location>
</feature>
<sequence length="70" mass="7757">MKSFRLRGYWTVIGKWSARTQTTDGTDGANDNGNTSQTTSGPSLKDLNLKLIENPFIVGNTIDNIIFHDL</sequence>
<dbReference type="AlphaFoldDB" id="U5BSW8"/>
<evidence type="ECO:0000256" key="1">
    <source>
        <dbReference type="SAM" id="MobiDB-lite"/>
    </source>
</evidence>
<protein>
    <submittedName>
        <fullName evidence="2">Uncharacterized protein</fullName>
    </submittedName>
</protein>
<dbReference type="EMBL" id="AWXR01000086">
    <property type="protein sequence ID" value="ERM80624.1"/>
    <property type="molecule type" value="Genomic_DNA"/>
</dbReference>
<evidence type="ECO:0000313" key="3">
    <source>
        <dbReference type="Proteomes" id="UP000016843"/>
    </source>
</evidence>
<reference evidence="2 3" key="1">
    <citation type="journal article" date="2013" name="Genome Announc.">
        <title>Draft Genome Sequence of the Psychrophilic and Alkaliphilic Rhodonellum psychrophilum Strain GCM71T.</title>
        <authorList>
            <person name="Hauptmann A.L."/>
            <person name="Glaring M.A."/>
            <person name="Hallin P.F."/>
            <person name="Prieme A."/>
            <person name="Stougaard P."/>
        </authorList>
    </citation>
    <scope>NUCLEOTIDE SEQUENCE [LARGE SCALE GENOMIC DNA]</scope>
    <source>
        <strain evidence="2 3">GCM71</strain>
    </source>
</reference>
<dbReference type="Proteomes" id="UP000016843">
    <property type="component" value="Unassembled WGS sequence"/>
</dbReference>
<organism evidence="2 3">
    <name type="scientific">Rhodonellum psychrophilum GCM71 = DSM 17998</name>
    <dbReference type="NCBI Taxonomy" id="1123057"/>
    <lineage>
        <taxon>Bacteria</taxon>
        <taxon>Pseudomonadati</taxon>
        <taxon>Bacteroidota</taxon>
        <taxon>Cytophagia</taxon>
        <taxon>Cytophagales</taxon>
        <taxon>Cytophagaceae</taxon>
        <taxon>Rhodonellum</taxon>
    </lineage>
</organism>
<name>U5BSW8_9BACT</name>
<comment type="caution">
    <text evidence="2">The sequence shown here is derived from an EMBL/GenBank/DDBJ whole genome shotgun (WGS) entry which is preliminary data.</text>
</comment>
<feature type="region of interest" description="Disordered" evidence="1">
    <location>
        <begin position="20"/>
        <end position="44"/>
    </location>
</feature>
<evidence type="ECO:0000313" key="2">
    <source>
        <dbReference type="EMBL" id="ERM80624.1"/>
    </source>
</evidence>
<gene>
    <name evidence="2" type="ORF">P872_12905</name>
</gene>